<dbReference type="GO" id="GO:0032153">
    <property type="term" value="C:cell division site"/>
    <property type="evidence" value="ECO:0007669"/>
    <property type="project" value="TreeGrafter"/>
</dbReference>
<dbReference type="RefSeq" id="WP_126636214.1">
    <property type="nucleotide sequence ID" value="NZ_BIFH01000015.1"/>
</dbReference>
<proteinExistence type="predicted"/>
<sequence length="358" mass="39647">MRTTVETIRSRFDEAARARGYTLDPAQRQAADRLAELGLALGRGRAHGLFHRRTPPGLYLWGPVGRGKTWLLDTFFAAVAGPADRRTRVHFHAFFRQLHEAVRRHRDDHGHEHSAVDAAVSELVGDVDLVCFDEFHVHDPGDAMLVTRLLRELHTRGVVLVCTSNYPPSALLPNPLYHHLFEPTIREIETRMSVVTVAGPQDYRALPRAKSGVTAFARGAVLWPGDPGQLRGQGLVPPTPAEAATLTVNNRVLVVEAARPDELWAGFEALCEGRTSPLDYLVLAETYPTWVIRDLPPLKTASAEARQRFVNLIDVCCDADVRLFLGSDRPLPELLAGDDLPTDIVRTASRLGLLRRVG</sequence>
<dbReference type="Pfam" id="PF03969">
    <property type="entry name" value="AFG1_ATPase"/>
    <property type="match status" value="1"/>
</dbReference>
<protein>
    <submittedName>
        <fullName evidence="3">Cell division protein ZapE</fullName>
    </submittedName>
</protein>
<keyword evidence="2" id="KW-0067">ATP-binding</keyword>
<keyword evidence="3" id="KW-0131">Cell cycle</keyword>
<dbReference type="SUPFAM" id="SSF52540">
    <property type="entry name" value="P-loop containing nucleoside triphosphate hydrolases"/>
    <property type="match status" value="1"/>
</dbReference>
<dbReference type="Proteomes" id="UP000286931">
    <property type="component" value="Unassembled WGS sequence"/>
</dbReference>
<dbReference type="AlphaFoldDB" id="A0A401YH90"/>
<reference evidence="3 4" key="1">
    <citation type="submission" date="2018-12" db="EMBL/GenBank/DDBJ databases">
        <title>Draft genome sequence of Embleya hyalina NBRC 13850T.</title>
        <authorList>
            <person name="Komaki H."/>
            <person name="Hosoyama A."/>
            <person name="Kimura A."/>
            <person name="Ichikawa N."/>
            <person name="Tamura T."/>
        </authorList>
    </citation>
    <scope>NUCLEOTIDE SEQUENCE [LARGE SCALE GENOMIC DNA]</scope>
    <source>
        <strain evidence="3 4">NBRC 13850</strain>
    </source>
</reference>
<accession>A0A401YH90</accession>
<dbReference type="EMBL" id="BIFH01000015">
    <property type="protein sequence ID" value="GCD93971.1"/>
    <property type="molecule type" value="Genomic_DNA"/>
</dbReference>
<comment type="caution">
    <text evidence="3">The sequence shown here is derived from an EMBL/GenBank/DDBJ whole genome shotgun (WGS) entry which is preliminary data.</text>
</comment>
<dbReference type="InterPro" id="IPR027417">
    <property type="entry name" value="P-loop_NTPase"/>
</dbReference>
<keyword evidence="4" id="KW-1185">Reference proteome</keyword>
<keyword evidence="3" id="KW-0132">Cell division</keyword>
<organism evidence="3 4">
    <name type="scientific">Embleya hyalina</name>
    <dbReference type="NCBI Taxonomy" id="516124"/>
    <lineage>
        <taxon>Bacteria</taxon>
        <taxon>Bacillati</taxon>
        <taxon>Actinomycetota</taxon>
        <taxon>Actinomycetes</taxon>
        <taxon>Kitasatosporales</taxon>
        <taxon>Streptomycetaceae</taxon>
        <taxon>Embleya</taxon>
    </lineage>
</organism>
<dbReference type="PANTHER" id="PTHR12169:SF6">
    <property type="entry name" value="AFG1-LIKE ATPASE"/>
    <property type="match status" value="1"/>
</dbReference>
<keyword evidence="1" id="KW-0547">Nucleotide-binding</keyword>
<dbReference type="NCBIfam" id="NF040713">
    <property type="entry name" value="ZapE"/>
    <property type="match status" value="1"/>
</dbReference>
<dbReference type="PANTHER" id="PTHR12169">
    <property type="entry name" value="ATPASE N2B"/>
    <property type="match status" value="1"/>
</dbReference>
<dbReference type="InterPro" id="IPR005654">
    <property type="entry name" value="ATPase_AFG1-like"/>
</dbReference>
<evidence type="ECO:0000313" key="3">
    <source>
        <dbReference type="EMBL" id="GCD93971.1"/>
    </source>
</evidence>
<gene>
    <name evidence="3" type="ORF">EHYA_01627</name>
</gene>
<dbReference type="OrthoDB" id="9774491at2"/>
<evidence type="ECO:0000313" key="4">
    <source>
        <dbReference type="Proteomes" id="UP000286931"/>
    </source>
</evidence>
<dbReference type="Gene3D" id="3.40.50.300">
    <property type="entry name" value="P-loop containing nucleotide triphosphate hydrolases"/>
    <property type="match status" value="1"/>
</dbReference>
<evidence type="ECO:0000256" key="1">
    <source>
        <dbReference type="ARBA" id="ARBA00022741"/>
    </source>
</evidence>
<dbReference type="GO" id="GO:0016887">
    <property type="term" value="F:ATP hydrolysis activity"/>
    <property type="evidence" value="ECO:0007669"/>
    <property type="project" value="InterPro"/>
</dbReference>
<dbReference type="GO" id="GO:0051301">
    <property type="term" value="P:cell division"/>
    <property type="evidence" value="ECO:0007669"/>
    <property type="project" value="UniProtKB-KW"/>
</dbReference>
<dbReference type="GO" id="GO:0005524">
    <property type="term" value="F:ATP binding"/>
    <property type="evidence" value="ECO:0007669"/>
    <property type="project" value="UniProtKB-KW"/>
</dbReference>
<name>A0A401YH90_9ACTN</name>
<dbReference type="GO" id="GO:0005737">
    <property type="term" value="C:cytoplasm"/>
    <property type="evidence" value="ECO:0007669"/>
    <property type="project" value="TreeGrafter"/>
</dbReference>
<evidence type="ECO:0000256" key="2">
    <source>
        <dbReference type="ARBA" id="ARBA00022840"/>
    </source>
</evidence>